<dbReference type="PROSITE" id="PS00463">
    <property type="entry name" value="ZN2_CY6_FUNGAL_1"/>
    <property type="match status" value="1"/>
</dbReference>
<dbReference type="PANTHER" id="PTHR31069:SF32">
    <property type="entry name" value="ARGININE METABOLISM REGULATION PROTEIN II"/>
    <property type="match status" value="1"/>
</dbReference>
<dbReference type="CDD" id="cd00067">
    <property type="entry name" value="GAL4"/>
    <property type="match status" value="1"/>
</dbReference>
<keyword evidence="1" id="KW-0805">Transcription regulation</keyword>
<comment type="caution">
    <text evidence="7">The sequence shown here is derived from an EMBL/GenBank/DDBJ whole genome shotgun (WGS) entry which is preliminary data.</text>
</comment>
<gene>
    <name evidence="7" type="ORF">CCMA1212_010880</name>
</gene>
<evidence type="ECO:0000313" key="7">
    <source>
        <dbReference type="EMBL" id="TFA97392.1"/>
    </source>
</evidence>
<accession>A0ABY2GNK6</accession>
<dbReference type="InterPro" id="IPR036864">
    <property type="entry name" value="Zn2-C6_fun-type_DNA-bd_sf"/>
</dbReference>
<feature type="compositionally biased region" description="Low complexity" evidence="5">
    <location>
        <begin position="71"/>
        <end position="81"/>
    </location>
</feature>
<evidence type="ECO:0000256" key="5">
    <source>
        <dbReference type="SAM" id="MobiDB-lite"/>
    </source>
</evidence>
<keyword evidence="3" id="KW-0804">Transcription</keyword>
<dbReference type="RefSeq" id="XP_073553594.1">
    <property type="nucleotide sequence ID" value="XM_073707907.1"/>
</dbReference>
<evidence type="ECO:0000313" key="8">
    <source>
        <dbReference type="Proteomes" id="UP001642720"/>
    </source>
</evidence>
<dbReference type="InterPro" id="IPR050675">
    <property type="entry name" value="OAF3"/>
</dbReference>
<dbReference type="InterPro" id="IPR001138">
    <property type="entry name" value="Zn2Cys6_DnaBD"/>
</dbReference>
<dbReference type="Proteomes" id="UP001642720">
    <property type="component" value="Unassembled WGS sequence"/>
</dbReference>
<keyword evidence="2" id="KW-0238">DNA-binding</keyword>
<keyword evidence="8" id="KW-1185">Reference proteome</keyword>
<dbReference type="SUPFAM" id="SSF57701">
    <property type="entry name" value="Zn2/Cys6 DNA-binding domain"/>
    <property type="match status" value="1"/>
</dbReference>
<sequence>MFGTFYLSSDAAEAAQRTAPTACYACRFKKVKCPNERPGCSKCEASGIFCQYPTTRSASTKNKPVLASDQEPAASAAESPAHLTGNGSLTSPDLERSEQISGGAQGLLACLQDAAWVNDALSAMDNLPIKSPESCEVVSPSLIYDAIIGESVYSGSAASSSFPSTSALEATVISAVAGNEIPAIEDTSRSSKSPALEDDATDAGCECSSAIFSRLEQMLVFTSHQCLLETLLAVRDNVVQFEALSQCKHCLSSSRSVLLLVMFAEKLADQLRDLLTSKKRLSTKNSTATIRFAEYVTRSDQECSTVYLALLRLHTHRFRAMVSGLLDQALRCGWTGQVKALRGLVANIDEVNRDITQQMSIY</sequence>
<feature type="region of interest" description="Disordered" evidence="5">
    <location>
        <begin position="59"/>
        <end position="97"/>
    </location>
</feature>
<dbReference type="SMART" id="SM00066">
    <property type="entry name" value="GAL4"/>
    <property type="match status" value="1"/>
</dbReference>
<dbReference type="EMBL" id="PPTA01000040">
    <property type="protein sequence ID" value="TFA97392.1"/>
    <property type="molecule type" value="Genomic_DNA"/>
</dbReference>
<dbReference type="Pfam" id="PF00172">
    <property type="entry name" value="Zn_clus"/>
    <property type="match status" value="1"/>
</dbReference>
<feature type="domain" description="Zn(2)-C6 fungal-type" evidence="6">
    <location>
        <begin position="22"/>
        <end position="52"/>
    </location>
</feature>
<evidence type="ECO:0000256" key="2">
    <source>
        <dbReference type="ARBA" id="ARBA00023125"/>
    </source>
</evidence>
<dbReference type="GeneID" id="300582357"/>
<evidence type="ECO:0000256" key="1">
    <source>
        <dbReference type="ARBA" id="ARBA00023015"/>
    </source>
</evidence>
<evidence type="ECO:0000259" key="6">
    <source>
        <dbReference type="PROSITE" id="PS50048"/>
    </source>
</evidence>
<dbReference type="Gene3D" id="4.10.240.10">
    <property type="entry name" value="Zn(2)-C6 fungal-type DNA-binding domain"/>
    <property type="match status" value="1"/>
</dbReference>
<keyword evidence="4" id="KW-0539">Nucleus</keyword>
<name>A0ABY2GNK6_9HYPO</name>
<reference evidence="7 8" key="1">
    <citation type="submission" date="2018-01" db="EMBL/GenBank/DDBJ databases">
        <title>Genome characterization of the sugarcane-associated fungus Trichoderma ghanense CCMA-1212 and their application in lignocelulose bioconversion.</title>
        <authorList>
            <person name="Steindorff A.S."/>
            <person name="Mendes T.D."/>
            <person name="Vilela E.S.D."/>
            <person name="Rodrigues D.S."/>
            <person name="Formighieri E.F."/>
            <person name="Melo I.S."/>
            <person name="Favaro L.C.L."/>
        </authorList>
    </citation>
    <scope>NUCLEOTIDE SEQUENCE [LARGE SCALE GENOMIC DNA]</scope>
    <source>
        <strain evidence="7 8">CCMA-1212</strain>
    </source>
</reference>
<evidence type="ECO:0000256" key="3">
    <source>
        <dbReference type="ARBA" id="ARBA00023163"/>
    </source>
</evidence>
<proteinExistence type="predicted"/>
<protein>
    <recommendedName>
        <fullName evidence="6">Zn(2)-C6 fungal-type domain-containing protein</fullName>
    </recommendedName>
</protein>
<dbReference type="PANTHER" id="PTHR31069">
    <property type="entry name" value="OLEATE-ACTIVATED TRANSCRIPTION FACTOR 1-RELATED"/>
    <property type="match status" value="1"/>
</dbReference>
<evidence type="ECO:0000256" key="4">
    <source>
        <dbReference type="ARBA" id="ARBA00023242"/>
    </source>
</evidence>
<dbReference type="PROSITE" id="PS50048">
    <property type="entry name" value="ZN2_CY6_FUNGAL_2"/>
    <property type="match status" value="1"/>
</dbReference>
<organism evidence="7 8">
    <name type="scientific">Trichoderma ghanense</name>
    <dbReference type="NCBI Taxonomy" id="65468"/>
    <lineage>
        <taxon>Eukaryota</taxon>
        <taxon>Fungi</taxon>
        <taxon>Dikarya</taxon>
        <taxon>Ascomycota</taxon>
        <taxon>Pezizomycotina</taxon>
        <taxon>Sordariomycetes</taxon>
        <taxon>Hypocreomycetidae</taxon>
        <taxon>Hypocreales</taxon>
        <taxon>Hypocreaceae</taxon>
        <taxon>Trichoderma</taxon>
    </lineage>
</organism>